<reference evidence="3" key="1">
    <citation type="journal article" date="2019" name="Sci. Rep.">
        <title>Draft genome of Tanacetum cinerariifolium, the natural source of mosquito coil.</title>
        <authorList>
            <person name="Yamashiro T."/>
            <person name="Shiraishi A."/>
            <person name="Satake H."/>
            <person name="Nakayama K."/>
        </authorList>
    </citation>
    <scope>NUCLEOTIDE SEQUENCE</scope>
</reference>
<dbReference type="AlphaFoldDB" id="A0A6L2L0T5"/>
<dbReference type="EMBL" id="BKCJ010003250">
    <property type="protein sequence ID" value="GEU53925.1"/>
    <property type="molecule type" value="Genomic_DNA"/>
</dbReference>
<accession>A0A6L2L0T5</accession>
<keyword evidence="3" id="KW-0647">Proteasome</keyword>
<dbReference type="GO" id="GO:0000502">
    <property type="term" value="C:proteasome complex"/>
    <property type="evidence" value="ECO:0007669"/>
    <property type="project" value="UniProtKB-KW"/>
</dbReference>
<dbReference type="Gene3D" id="1.10.8.60">
    <property type="match status" value="1"/>
</dbReference>
<evidence type="ECO:0000256" key="1">
    <source>
        <dbReference type="ARBA" id="ARBA00022741"/>
    </source>
</evidence>
<keyword evidence="2" id="KW-0067">ATP-binding</keyword>
<dbReference type="Gene3D" id="3.40.50.300">
    <property type="entry name" value="P-loop containing nucleotide triphosphate hydrolases"/>
    <property type="match status" value="1"/>
</dbReference>
<dbReference type="SUPFAM" id="SSF52540">
    <property type="entry name" value="P-loop containing nucleoside triphosphate hydrolases"/>
    <property type="match status" value="1"/>
</dbReference>
<evidence type="ECO:0000313" key="3">
    <source>
        <dbReference type="EMBL" id="GEU53925.1"/>
    </source>
</evidence>
<dbReference type="InterPro" id="IPR027417">
    <property type="entry name" value="P-loop_NTPase"/>
</dbReference>
<protein>
    <submittedName>
        <fullName evidence="3">26S proteasome regulatory subunit 6A homolog</fullName>
    </submittedName>
</protein>
<evidence type="ECO:0000256" key="2">
    <source>
        <dbReference type="ARBA" id="ARBA00022840"/>
    </source>
</evidence>
<dbReference type="PANTHER" id="PTHR23073">
    <property type="entry name" value="26S PROTEASOME REGULATORY SUBUNIT"/>
    <property type="match status" value="1"/>
</dbReference>
<proteinExistence type="predicted"/>
<comment type="caution">
    <text evidence="3">The sequence shown here is derived from an EMBL/GenBank/DDBJ whole genome shotgun (WGS) entry which is preliminary data.</text>
</comment>
<name>A0A6L2L0T5_TANCI</name>
<dbReference type="GO" id="GO:0005524">
    <property type="term" value="F:ATP binding"/>
    <property type="evidence" value="ECO:0007669"/>
    <property type="project" value="UniProtKB-KW"/>
</dbReference>
<keyword evidence="1" id="KW-0547">Nucleotide-binding</keyword>
<dbReference type="InterPro" id="IPR050221">
    <property type="entry name" value="26S_Proteasome_ATPase"/>
</dbReference>
<organism evidence="3">
    <name type="scientific">Tanacetum cinerariifolium</name>
    <name type="common">Dalmatian daisy</name>
    <name type="synonym">Chrysanthemum cinerariifolium</name>
    <dbReference type="NCBI Taxonomy" id="118510"/>
    <lineage>
        <taxon>Eukaryota</taxon>
        <taxon>Viridiplantae</taxon>
        <taxon>Streptophyta</taxon>
        <taxon>Embryophyta</taxon>
        <taxon>Tracheophyta</taxon>
        <taxon>Spermatophyta</taxon>
        <taxon>Magnoliopsida</taxon>
        <taxon>eudicotyledons</taxon>
        <taxon>Gunneridae</taxon>
        <taxon>Pentapetalae</taxon>
        <taxon>asterids</taxon>
        <taxon>campanulids</taxon>
        <taxon>Asterales</taxon>
        <taxon>Asteraceae</taxon>
        <taxon>Asteroideae</taxon>
        <taxon>Anthemideae</taxon>
        <taxon>Anthemidinae</taxon>
        <taxon>Tanacetum</taxon>
    </lineage>
</organism>
<sequence length="161" mass="18327">MEYLACFYITRQPNTFVVAACETQNVNVTVLPSFDLSEGSSVTAKEIWGKMAQVKVIAATNLADIFYPALMRSGWLDHKIEFPHPTEERRARIMQIYSRKMNAYPYVNFEELARSTNDFNRAQLKAVCMEAGMLALRLDATEVKDSCHDFLCDLVIVFISV</sequence>
<gene>
    <name evidence="3" type="ORF">Tci_025903</name>
</gene>